<organism evidence="1 2">
    <name type="scientific">Gigaspora rosea</name>
    <dbReference type="NCBI Taxonomy" id="44941"/>
    <lineage>
        <taxon>Eukaryota</taxon>
        <taxon>Fungi</taxon>
        <taxon>Fungi incertae sedis</taxon>
        <taxon>Mucoromycota</taxon>
        <taxon>Glomeromycotina</taxon>
        <taxon>Glomeromycetes</taxon>
        <taxon>Diversisporales</taxon>
        <taxon>Gigasporaceae</taxon>
        <taxon>Gigaspora</taxon>
    </lineage>
</organism>
<dbReference type="AlphaFoldDB" id="A0A397VQ78"/>
<protein>
    <submittedName>
        <fullName evidence="1">Uncharacterized protein</fullName>
    </submittedName>
</protein>
<gene>
    <name evidence="1" type="ORF">C2G38_2032301</name>
</gene>
<keyword evidence="2" id="KW-1185">Reference proteome</keyword>
<reference evidence="1 2" key="1">
    <citation type="submission" date="2018-06" db="EMBL/GenBank/DDBJ databases">
        <title>Comparative genomics reveals the genomic features of Rhizophagus irregularis, R. cerebriforme, R. diaphanum and Gigaspora rosea, and their symbiotic lifestyle signature.</title>
        <authorList>
            <person name="Morin E."/>
            <person name="San Clemente H."/>
            <person name="Chen E.C.H."/>
            <person name="De La Providencia I."/>
            <person name="Hainaut M."/>
            <person name="Kuo A."/>
            <person name="Kohler A."/>
            <person name="Murat C."/>
            <person name="Tang N."/>
            <person name="Roy S."/>
            <person name="Loubradou J."/>
            <person name="Henrissat B."/>
            <person name="Grigoriev I.V."/>
            <person name="Corradi N."/>
            <person name="Roux C."/>
            <person name="Martin F.M."/>
        </authorList>
    </citation>
    <scope>NUCLEOTIDE SEQUENCE [LARGE SCALE GENOMIC DNA]</scope>
    <source>
        <strain evidence="1 2">DAOM 194757</strain>
    </source>
</reference>
<name>A0A397VQ78_9GLOM</name>
<sequence>MRYKIFGIIFDFGCSTKGPHRLSGENRQEIDTVYKSMNKDFMWKLESGRYVEEVLYKIGLNLTYEHNVHSFIIDAEDETIKKHFDERELEEISDASGPLVPNLSDDVIEYLKKFLNKKSIKEIRQTINEKDDRFDVDYDKEVYHDLDYIPLVREIENAHLDCENLEQWYNCHIWNAIFDQSFGNMKEISVVRGESCSTANVTRKNSTRVLNTKRWIIRTNNEGNKIEFGYGEVGKTWVDKSGTKFLREVSLKSLKALKDMLIDLMRTCKWNPDAQSKLQTVGVVHSGLAMMVIRMDNPKGYVCRVNRSNIMEVPHSEENFSDILEILAAVLNLKMFSRDIVNRIHNRVNTKSRKQLK</sequence>
<proteinExistence type="predicted"/>
<evidence type="ECO:0000313" key="2">
    <source>
        <dbReference type="Proteomes" id="UP000266673"/>
    </source>
</evidence>
<dbReference type="STRING" id="44941.A0A397VQ78"/>
<dbReference type="OrthoDB" id="2427805at2759"/>
<dbReference type="EMBL" id="QKWP01000238">
    <property type="protein sequence ID" value="RIB23921.1"/>
    <property type="molecule type" value="Genomic_DNA"/>
</dbReference>
<dbReference type="Proteomes" id="UP000266673">
    <property type="component" value="Unassembled WGS sequence"/>
</dbReference>
<accession>A0A397VQ78</accession>
<evidence type="ECO:0000313" key="1">
    <source>
        <dbReference type="EMBL" id="RIB23921.1"/>
    </source>
</evidence>
<comment type="caution">
    <text evidence="1">The sequence shown here is derived from an EMBL/GenBank/DDBJ whole genome shotgun (WGS) entry which is preliminary data.</text>
</comment>